<dbReference type="SFLD" id="SFLDG01095">
    <property type="entry name" value="Uncharacterised_Radical_SAM_Su"/>
    <property type="match status" value="1"/>
</dbReference>
<dbReference type="RefSeq" id="WP_010917195.1">
    <property type="nucleotide sequence ID" value="NC_002689.2"/>
</dbReference>
<dbReference type="STRING" id="273116.gene:9381757"/>
<dbReference type="AlphaFoldDB" id="Q97A45"/>
<dbReference type="Pfam" id="PF04055">
    <property type="entry name" value="Radical_SAM"/>
    <property type="match status" value="1"/>
</dbReference>
<dbReference type="Gene3D" id="3.20.20.70">
    <property type="entry name" value="Aldolase class I"/>
    <property type="match status" value="1"/>
</dbReference>
<dbReference type="PaxDb" id="273116-14325182"/>
<dbReference type="CDD" id="cd01335">
    <property type="entry name" value="Radical_SAM"/>
    <property type="match status" value="1"/>
</dbReference>
<dbReference type="SFLD" id="SFLDS00029">
    <property type="entry name" value="Radical_SAM"/>
    <property type="match status" value="1"/>
</dbReference>
<evidence type="ECO:0000259" key="6">
    <source>
        <dbReference type="PROSITE" id="PS51918"/>
    </source>
</evidence>
<dbReference type="GO" id="GO:0046872">
    <property type="term" value="F:metal ion binding"/>
    <property type="evidence" value="ECO:0007669"/>
    <property type="project" value="UniProtKB-KW"/>
</dbReference>
<keyword evidence="3" id="KW-0479">Metal-binding</keyword>
<gene>
    <name evidence="7" type="ORF">TVG0989851</name>
</gene>
<dbReference type="InterPro" id="IPR058240">
    <property type="entry name" value="rSAM_sf"/>
</dbReference>
<dbReference type="KEGG" id="tvo:TVG0989851"/>
<dbReference type="EMBL" id="BA000011">
    <property type="protein sequence ID" value="BAB60107.1"/>
    <property type="molecule type" value="Genomic_DNA"/>
</dbReference>
<keyword evidence="2" id="KW-0949">S-adenosyl-L-methionine</keyword>
<reference evidence="7 8" key="2">
    <citation type="journal article" date="2000" name="Proc. Natl. Acad. Sci. U.S.A.">
        <title>Archaeal adaptation to higher temperatures revealed by genomic sequence of Thermoplasma volcanium.</title>
        <authorList>
            <person name="Kawashima T."/>
            <person name="Amano N."/>
            <person name="Koike H."/>
            <person name="Makino S."/>
            <person name="Higuchi S."/>
            <person name="Kawashima-Ohya Y."/>
            <person name="Watanabe K."/>
            <person name="Yamazaki M."/>
            <person name="Kanehori K."/>
            <person name="Kawamoto T."/>
            <person name="Nunoshiba T."/>
            <person name="Yamamoto Y."/>
            <person name="Aramaki H."/>
            <person name="Makino K."/>
            <person name="Suzuki M."/>
        </authorList>
    </citation>
    <scope>NUCLEOTIDE SEQUENCE [LARGE SCALE GENOMIC DNA]</scope>
    <source>
        <strain evidence="8">ATCC 51530 / DSM 4299 / JCM 9571 / NBRC 15438 / GSS1</strain>
    </source>
</reference>
<proteinExistence type="predicted"/>
<keyword evidence="4" id="KW-0408">Iron</keyword>
<evidence type="ECO:0000256" key="2">
    <source>
        <dbReference type="ARBA" id="ARBA00022691"/>
    </source>
</evidence>
<feature type="domain" description="Radical SAM core" evidence="6">
    <location>
        <begin position="123"/>
        <end position="367"/>
    </location>
</feature>
<dbReference type="eggNOG" id="arCOG01363">
    <property type="taxonomic scope" value="Archaea"/>
</dbReference>
<evidence type="ECO:0000313" key="8">
    <source>
        <dbReference type="Proteomes" id="UP000001017"/>
    </source>
</evidence>
<evidence type="ECO:0000256" key="3">
    <source>
        <dbReference type="ARBA" id="ARBA00022723"/>
    </source>
</evidence>
<dbReference type="HOGENOM" id="CLU_775993_0_0_2"/>
<organism evidence="7 8">
    <name type="scientific">Thermoplasma volcanium (strain ATCC 51530 / DSM 4299 / JCM 9571 / NBRC 15438 / GSS1)</name>
    <dbReference type="NCBI Taxonomy" id="273116"/>
    <lineage>
        <taxon>Archaea</taxon>
        <taxon>Methanobacteriati</taxon>
        <taxon>Thermoplasmatota</taxon>
        <taxon>Thermoplasmata</taxon>
        <taxon>Thermoplasmatales</taxon>
        <taxon>Thermoplasmataceae</taxon>
        <taxon>Thermoplasma</taxon>
    </lineage>
</organism>
<keyword evidence="5" id="KW-0411">Iron-sulfur</keyword>
<evidence type="ECO:0000256" key="5">
    <source>
        <dbReference type="ARBA" id="ARBA00023014"/>
    </source>
</evidence>
<protein>
    <submittedName>
        <fullName evidence="7">Oxygen-independent coproporphyrinogen III oxidase</fullName>
    </submittedName>
</protein>
<dbReference type="SUPFAM" id="SSF102114">
    <property type="entry name" value="Radical SAM enzymes"/>
    <property type="match status" value="1"/>
</dbReference>
<dbReference type="InterPro" id="IPR051198">
    <property type="entry name" value="BchE-like"/>
</dbReference>
<evidence type="ECO:0000256" key="1">
    <source>
        <dbReference type="ARBA" id="ARBA00001966"/>
    </source>
</evidence>
<dbReference type="Proteomes" id="UP000001017">
    <property type="component" value="Chromosome"/>
</dbReference>
<dbReference type="GO" id="GO:0051536">
    <property type="term" value="F:iron-sulfur cluster binding"/>
    <property type="evidence" value="ECO:0007669"/>
    <property type="project" value="UniProtKB-KW"/>
</dbReference>
<comment type="cofactor">
    <cofactor evidence="1">
        <name>[4Fe-4S] cluster</name>
        <dbReference type="ChEBI" id="CHEBI:49883"/>
    </cofactor>
</comment>
<dbReference type="GO" id="GO:0003824">
    <property type="term" value="F:catalytic activity"/>
    <property type="evidence" value="ECO:0007669"/>
    <property type="project" value="InterPro"/>
</dbReference>
<name>Q97A45_THEVO</name>
<dbReference type="PANTHER" id="PTHR43409">
    <property type="entry name" value="ANAEROBIC MAGNESIUM-PROTOPORPHYRIN IX MONOMETHYL ESTER CYCLASE-RELATED"/>
    <property type="match status" value="1"/>
</dbReference>
<dbReference type="InterPro" id="IPR007197">
    <property type="entry name" value="rSAM"/>
</dbReference>
<dbReference type="SFLD" id="SFLDG01082">
    <property type="entry name" value="B12-binding_domain_containing"/>
    <property type="match status" value="1"/>
</dbReference>
<dbReference type="InterPro" id="IPR013785">
    <property type="entry name" value="Aldolase_TIM"/>
</dbReference>
<dbReference type="PANTHER" id="PTHR43409:SF4">
    <property type="entry name" value="RADICAL SAM SUPERFAMILY PROTEIN"/>
    <property type="match status" value="1"/>
</dbReference>
<accession>Q97A45</accession>
<dbReference type="PROSITE" id="PS51918">
    <property type="entry name" value="RADICAL_SAM"/>
    <property type="match status" value="1"/>
</dbReference>
<evidence type="ECO:0000313" key="7">
    <source>
        <dbReference type="EMBL" id="BAB60107.1"/>
    </source>
</evidence>
<reference evidence="7 8" key="1">
    <citation type="journal article" date="1999" name="Proc. Jpn. Acad.">
        <title>Determination of the complete genomic DNA sequence of Thermoplasma volvanium GSS1.</title>
        <authorList>
            <person name="Kawashima T."/>
            <person name="Yamamoto Y."/>
            <person name="Aramaki H."/>
            <person name="Nunoshiba T."/>
            <person name="Kawamoto T."/>
            <person name="Watanabe K."/>
            <person name="Yamazaki M."/>
            <person name="Kanehori K."/>
            <person name="Amano N."/>
            <person name="Ohya Y."/>
            <person name="Makino K."/>
            <person name="Suzuki M."/>
        </authorList>
    </citation>
    <scope>NUCLEOTIDE SEQUENCE [LARGE SCALE GENOMIC DNA]</scope>
    <source>
        <strain evidence="8">ATCC 51530 / DSM 4299 / JCM 9571 / NBRC 15438 / GSS1</strain>
    </source>
</reference>
<dbReference type="SMART" id="SM00729">
    <property type="entry name" value="Elp3"/>
    <property type="match status" value="1"/>
</dbReference>
<sequence length="382" mass="43621">MDTNGKIENGIISVEKDNKIVFTLDLSGRFLFYDNGDATYRRSLDNKFLRLKHTESGRSVELVDKEAGNKIADEAYNFLGSIAEDLPQELSIYARRFSSLNHEFLEEDAKKLHGIYGMSVPIVPPDQYFPVYIQAEKGCSWNRCTFCKLYRDRDYMVRLPDEFKEHVRQVKDYFGEGLSARKTVFLGDANAVNLEQKTLLSYLDLIKEEFGLPVYAFVDAISTQKRKSEMHFREMKDHGLKRVYLGLESGDPGVLRLLNKMMNLSEAINLVNQIKDAGLNIGIILMAGAGGRKFYENHVKNTASVISQMDLGRGDIIYISPIYEFDDADYYNISKGLGSLDDNEKEKQIGDLKTSIYETYQDMNGKKLEAPIVKYDLKEAIY</sequence>
<dbReference type="InterPro" id="IPR006638">
    <property type="entry name" value="Elp3/MiaA/NifB-like_rSAM"/>
</dbReference>
<dbReference type="GeneID" id="1442043"/>
<keyword evidence="8" id="KW-1185">Reference proteome</keyword>
<evidence type="ECO:0000256" key="4">
    <source>
        <dbReference type="ARBA" id="ARBA00023004"/>
    </source>
</evidence>